<feature type="region of interest" description="Disordered" evidence="1">
    <location>
        <begin position="115"/>
        <end position="141"/>
    </location>
</feature>
<dbReference type="STRING" id="161355.PS9374_02979"/>
<gene>
    <name evidence="3" type="ORF">PS9374_02979</name>
</gene>
<name>A0A171CWF3_9ACTN</name>
<reference evidence="4" key="2">
    <citation type="submission" date="2016-04" db="EMBL/GenBank/DDBJ databases">
        <title>Planomonospora sphaerica JCM9374 whole genome shotgun sequence.</title>
        <authorList>
            <person name="Suzuki T."/>
            <person name="Dohra H."/>
            <person name="Kodani S."/>
        </authorList>
    </citation>
    <scope>NUCLEOTIDE SEQUENCE [LARGE SCALE GENOMIC DNA]</scope>
    <source>
        <strain evidence="4">JCM 9374</strain>
    </source>
</reference>
<evidence type="ECO:0000256" key="1">
    <source>
        <dbReference type="SAM" id="MobiDB-lite"/>
    </source>
</evidence>
<keyword evidence="3" id="KW-0378">Hydrolase</keyword>
<dbReference type="InterPro" id="IPR038721">
    <property type="entry name" value="IS701-like_DDE_dom"/>
</dbReference>
<feature type="compositionally biased region" description="Basic and acidic residues" evidence="1">
    <location>
        <begin position="131"/>
        <end position="141"/>
    </location>
</feature>
<keyword evidence="3" id="KW-0540">Nuclease</keyword>
<protein>
    <submittedName>
        <fullName evidence="3">Endonuclease DDE</fullName>
    </submittedName>
</protein>
<feature type="domain" description="Transposase IS701-like DDE" evidence="2">
    <location>
        <begin position="26"/>
        <end position="117"/>
    </location>
</feature>
<evidence type="ECO:0000259" key="2">
    <source>
        <dbReference type="Pfam" id="PF13546"/>
    </source>
</evidence>
<evidence type="ECO:0000313" key="3">
    <source>
        <dbReference type="EMBL" id="GAT67326.1"/>
    </source>
</evidence>
<keyword evidence="3" id="KW-0255">Endonuclease</keyword>
<dbReference type="GO" id="GO:0004519">
    <property type="term" value="F:endonuclease activity"/>
    <property type="evidence" value="ECO:0007669"/>
    <property type="project" value="UniProtKB-KW"/>
</dbReference>
<sequence length="141" mass="15752">MVNDLVMLAETVAEWPAGFTAFVGRFAGRFPRVEARRQMRAYVRGLLGESERKSGWTLAEAAGQSGPERMQRLLNFYAWDSDGPRDDVRRSVGEILGDARSGVLVVDETGFFEEGRALGRSGPPARRSRRASGEKRTGFWR</sequence>
<dbReference type="EMBL" id="BDCX01000006">
    <property type="protein sequence ID" value="GAT67326.1"/>
    <property type="molecule type" value="Genomic_DNA"/>
</dbReference>
<dbReference type="Proteomes" id="UP000077701">
    <property type="component" value="Unassembled WGS sequence"/>
</dbReference>
<dbReference type="Pfam" id="PF13546">
    <property type="entry name" value="DDE_5"/>
    <property type="match status" value="1"/>
</dbReference>
<evidence type="ECO:0000313" key="4">
    <source>
        <dbReference type="Proteomes" id="UP000077701"/>
    </source>
</evidence>
<proteinExistence type="predicted"/>
<comment type="caution">
    <text evidence="3">The sequence shown here is derived from an EMBL/GenBank/DDBJ whole genome shotgun (WGS) entry which is preliminary data.</text>
</comment>
<reference evidence="3 4" key="1">
    <citation type="journal article" date="2016" name="Genome Announc.">
        <title>Draft Genome Sequence of Planomonospora sphaerica JCM9374, a Rare Actinomycete.</title>
        <authorList>
            <person name="Dohra H."/>
            <person name="Suzuki T."/>
            <person name="Inoue Y."/>
            <person name="Kodani S."/>
        </authorList>
    </citation>
    <scope>NUCLEOTIDE SEQUENCE [LARGE SCALE GENOMIC DNA]</scope>
    <source>
        <strain evidence="3 4">JCM 9374</strain>
    </source>
</reference>
<accession>A0A171CWF3</accession>
<keyword evidence="4" id="KW-1185">Reference proteome</keyword>
<organism evidence="3 4">
    <name type="scientific">Planomonospora sphaerica</name>
    <dbReference type="NCBI Taxonomy" id="161355"/>
    <lineage>
        <taxon>Bacteria</taxon>
        <taxon>Bacillati</taxon>
        <taxon>Actinomycetota</taxon>
        <taxon>Actinomycetes</taxon>
        <taxon>Streptosporangiales</taxon>
        <taxon>Streptosporangiaceae</taxon>
        <taxon>Planomonospora</taxon>
    </lineage>
</organism>
<dbReference type="AlphaFoldDB" id="A0A171CWF3"/>